<feature type="transmembrane region" description="Helical" evidence="2">
    <location>
        <begin position="43"/>
        <end position="64"/>
    </location>
</feature>
<dbReference type="InterPro" id="IPR007921">
    <property type="entry name" value="CHAP_dom"/>
</dbReference>
<feature type="domain" description="Peptidase C51" evidence="3">
    <location>
        <begin position="113"/>
        <end position="242"/>
    </location>
</feature>
<evidence type="ECO:0000256" key="2">
    <source>
        <dbReference type="SAM" id="Phobius"/>
    </source>
</evidence>
<accession>A0ABQ3UHG7</accession>
<dbReference type="Gene3D" id="3.90.1720.10">
    <property type="entry name" value="endopeptidase domain like (from Nostoc punctiforme)"/>
    <property type="match status" value="1"/>
</dbReference>
<keyword evidence="5" id="KW-1185">Reference proteome</keyword>
<feature type="region of interest" description="Disordered" evidence="1">
    <location>
        <begin position="1"/>
        <end position="39"/>
    </location>
</feature>
<dbReference type="RefSeq" id="WP_201368829.1">
    <property type="nucleotide sequence ID" value="NZ_BNJG01000001.1"/>
</dbReference>
<sequence>MKDSLFSSEPRRASHTTALRDPVAIKPTNTKSPPPRHSQGQRIIIQVTVTSLFITLLAVTLLAATTSGQAETGSGNVFNSVSHLFDSKNDNSTLLAQQAATATAVTQDGFDGGNQSYAGVNGGPILDGTGNHFFQGQCTYWAAFRFHQIHMVWVPWPGNAWEWLGQAQRYGWKVSAQPTVGAILVLQPNVQGAGAYGHVAIVEKINTDHTVYISQYNWQGGFGQLSNWNFSYPNYPRVAFISLP</sequence>
<evidence type="ECO:0000259" key="3">
    <source>
        <dbReference type="PROSITE" id="PS50911"/>
    </source>
</evidence>
<gene>
    <name evidence="4" type="ORF">KSB_03400</name>
</gene>
<dbReference type="Pfam" id="PF05257">
    <property type="entry name" value="CHAP"/>
    <property type="match status" value="1"/>
</dbReference>
<keyword evidence="2" id="KW-1133">Transmembrane helix</keyword>
<organism evidence="4 5">
    <name type="scientific">Ktedonobacter robiniae</name>
    <dbReference type="NCBI Taxonomy" id="2778365"/>
    <lineage>
        <taxon>Bacteria</taxon>
        <taxon>Bacillati</taxon>
        <taxon>Chloroflexota</taxon>
        <taxon>Ktedonobacteria</taxon>
        <taxon>Ktedonobacterales</taxon>
        <taxon>Ktedonobacteraceae</taxon>
        <taxon>Ktedonobacter</taxon>
    </lineage>
</organism>
<evidence type="ECO:0000256" key="1">
    <source>
        <dbReference type="SAM" id="MobiDB-lite"/>
    </source>
</evidence>
<protein>
    <recommendedName>
        <fullName evidence="3">Peptidase C51 domain-containing protein</fullName>
    </recommendedName>
</protein>
<dbReference type="EMBL" id="BNJG01000001">
    <property type="protein sequence ID" value="GHO51865.1"/>
    <property type="molecule type" value="Genomic_DNA"/>
</dbReference>
<comment type="caution">
    <text evidence="4">The sequence shown here is derived from an EMBL/GenBank/DDBJ whole genome shotgun (WGS) entry which is preliminary data.</text>
</comment>
<evidence type="ECO:0000313" key="5">
    <source>
        <dbReference type="Proteomes" id="UP000654345"/>
    </source>
</evidence>
<name>A0ABQ3UHG7_9CHLR</name>
<dbReference type="PROSITE" id="PS50911">
    <property type="entry name" value="CHAP"/>
    <property type="match status" value="1"/>
</dbReference>
<keyword evidence="2" id="KW-0812">Transmembrane</keyword>
<evidence type="ECO:0000313" key="4">
    <source>
        <dbReference type="EMBL" id="GHO51865.1"/>
    </source>
</evidence>
<proteinExistence type="predicted"/>
<dbReference type="Proteomes" id="UP000654345">
    <property type="component" value="Unassembled WGS sequence"/>
</dbReference>
<dbReference type="InterPro" id="IPR038765">
    <property type="entry name" value="Papain-like_cys_pep_sf"/>
</dbReference>
<dbReference type="SUPFAM" id="SSF54001">
    <property type="entry name" value="Cysteine proteinases"/>
    <property type="match status" value="1"/>
</dbReference>
<reference evidence="4 5" key="1">
    <citation type="journal article" date="2021" name="Int. J. Syst. Evol. Microbiol.">
        <title>Reticulibacter mediterranei gen. nov., sp. nov., within the new family Reticulibacteraceae fam. nov., and Ktedonospora formicarum gen. nov., sp. nov., Ktedonobacter robiniae sp. nov., Dictyobacter formicarum sp. nov. and Dictyobacter arantiisoli sp. nov., belonging to the class Ktedonobacteria.</title>
        <authorList>
            <person name="Yabe S."/>
            <person name="Zheng Y."/>
            <person name="Wang C.M."/>
            <person name="Sakai Y."/>
            <person name="Abe K."/>
            <person name="Yokota A."/>
            <person name="Donadio S."/>
            <person name="Cavaletti L."/>
            <person name="Monciardini P."/>
        </authorList>
    </citation>
    <scope>NUCLEOTIDE SEQUENCE [LARGE SCALE GENOMIC DNA]</scope>
    <source>
        <strain evidence="4 5">SOSP1-30</strain>
    </source>
</reference>
<keyword evidence="2" id="KW-0472">Membrane</keyword>